<feature type="domain" description="Homeobox" evidence="9">
    <location>
        <begin position="275"/>
        <end position="335"/>
    </location>
</feature>
<evidence type="ECO:0000256" key="2">
    <source>
        <dbReference type="ARBA" id="ARBA00022473"/>
    </source>
</evidence>
<keyword evidence="3 6" id="KW-0238">DNA-binding</keyword>
<gene>
    <name evidence="11" type="primary">LOC106070573</name>
</gene>
<feature type="compositionally biased region" description="Polar residues" evidence="8">
    <location>
        <begin position="208"/>
        <end position="223"/>
    </location>
</feature>
<feature type="region of interest" description="Disordered" evidence="8">
    <location>
        <begin position="57"/>
        <end position="131"/>
    </location>
</feature>
<reference evidence="11" key="1">
    <citation type="submission" date="2025-08" db="UniProtKB">
        <authorList>
            <consortium name="RefSeq"/>
        </authorList>
    </citation>
    <scope>IDENTIFICATION</scope>
</reference>
<evidence type="ECO:0000256" key="7">
    <source>
        <dbReference type="RuleBase" id="RU000682"/>
    </source>
</evidence>
<dbReference type="Proteomes" id="UP001165740">
    <property type="component" value="Chromosome 11"/>
</dbReference>
<dbReference type="Gene3D" id="1.10.10.60">
    <property type="entry name" value="Homeodomain-like"/>
    <property type="match status" value="1"/>
</dbReference>
<evidence type="ECO:0000256" key="4">
    <source>
        <dbReference type="ARBA" id="ARBA00023155"/>
    </source>
</evidence>
<dbReference type="OrthoDB" id="6159439at2759"/>
<feature type="DNA-binding region" description="Homeobox" evidence="6">
    <location>
        <begin position="277"/>
        <end position="336"/>
    </location>
</feature>
<dbReference type="FunFam" id="1.10.10.60:FF:000113">
    <property type="entry name" value="homeobox protein Hox-B1"/>
    <property type="match status" value="1"/>
</dbReference>
<keyword evidence="4 6" id="KW-0371">Homeobox</keyword>
<dbReference type="InterPro" id="IPR001356">
    <property type="entry name" value="HD"/>
</dbReference>
<dbReference type="GeneID" id="106070573"/>
<organism evidence="10 11">
    <name type="scientific">Biomphalaria glabrata</name>
    <name type="common">Bloodfluke planorb</name>
    <name type="synonym">Freshwater snail</name>
    <dbReference type="NCBI Taxonomy" id="6526"/>
    <lineage>
        <taxon>Eukaryota</taxon>
        <taxon>Metazoa</taxon>
        <taxon>Spiralia</taxon>
        <taxon>Lophotrochozoa</taxon>
        <taxon>Mollusca</taxon>
        <taxon>Gastropoda</taxon>
        <taxon>Heterobranchia</taxon>
        <taxon>Euthyneura</taxon>
        <taxon>Panpulmonata</taxon>
        <taxon>Hygrophila</taxon>
        <taxon>Lymnaeoidea</taxon>
        <taxon>Planorbidae</taxon>
        <taxon>Biomphalaria</taxon>
    </lineage>
</organism>
<evidence type="ECO:0000256" key="5">
    <source>
        <dbReference type="ARBA" id="ARBA00023242"/>
    </source>
</evidence>
<keyword evidence="5 6" id="KW-0539">Nucleus</keyword>
<dbReference type="GO" id="GO:0000981">
    <property type="term" value="F:DNA-binding transcription factor activity, RNA polymerase II-specific"/>
    <property type="evidence" value="ECO:0007669"/>
    <property type="project" value="InterPro"/>
</dbReference>
<dbReference type="InterPro" id="IPR020479">
    <property type="entry name" value="HD_metazoa"/>
</dbReference>
<sequence>MNSEADYTLCNLDSHHGYQNAYGSGTDIYGFHSLNGRSSLDTGQACGAYYSGDSLSPQLGTPGELPLGSGGNQPSMGYASAGVLSNRQSGRGAIHGYPHSIPAAHHHHQHHQQQQHQHHHHNGGGGQHHAYATHDLSMTTSTDCYTSSQQQHHGLSTAPNFLEIATVRSGYHTSSLDSVKYGSGSPGPGHLMGSPAGMTNGYLPAPQPTSSPLKSEVCTTPQGVQGKPFRWMTIKRNPTKPAGKTSEFSTTGNSYTPTNQSPHATNGSTQAGAVGAAGSGRTNFTNKQLTELEKEFHFNKYLTRARRIEIAAALGLNETQVKIWFQNRRMKQKKRMREIQFEKVNSDTCQQLGMDGLTVPNMAALCHDTR</sequence>
<dbReference type="OMA" id="WMTIKRN"/>
<comment type="subcellular location">
    <subcellularLocation>
        <location evidence="1 6 7">Nucleus</location>
    </subcellularLocation>
</comment>
<dbReference type="GO" id="GO:0000978">
    <property type="term" value="F:RNA polymerase II cis-regulatory region sequence-specific DNA binding"/>
    <property type="evidence" value="ECO:0007669"/>
    <property type="project" value="TreeGrafter"/>
</dbReference>
<dbReference type="PROSITE" id="PS00027">
    <property type="entry name" value="HOMEOBOX_1"/>
    <property type="match status" value="1"/>
</dbReference>
<dbReference type="AlphaFoldDB" id="A0A9W2YCI7"/>
<evidence type="ECO:0000256" key="3">
    <source>
        <dbReference type="ARBA" id="ARBA00023125"/>
    </source>
</evidence>
<evidence type="ECO:0000313" key="10">
    <source>
        <dbReference type="Proteomes" id="UP001165740"/>
    </source>
</evidence>
<dbReference type="RefSeq" id="XP_055860447.1">
    <property type="nucleotide sequence ID" value="XM_056004472.1"/>
</dbReference>
<evidence type="ECO:0000256" key="8">
    <source>
        <dbReference type="SAM" id="MobiDB-lite"/>
    </source>
</evidence>
<dbReference type="InterPro" id="IPR017970">
    <property type="entry name" value="Homeobox_CS"/>
</dbReference>
<accession>A0A9W2YCI7</accession>
<feature type="compositionally biased region" description="Polar residues" evidence="8">
    <location>
        <begin position="246"/>
        <end position="271"/>
    </location>
</feature>
<dbReference type="InterPro" id="IPR009057">
    <property type="entry name" value="Homeodomain-like_sf"/>
</dbReference>
<dbReference type="PRINTS" id="PR00024">
    <property type="entry name" value="HOMEOBOX"/>
</dbReference>
<proteinExistence type="predicted"/>
<dbReference type="SUPFAM" id="SSF46689">
    <property type="entry name" value="Homeodomain-like"/>
    <property type="match status" value="1"/>
</dbReference>
<keyword evidence="2" id="KW-0217">Developmental protein</keyword>
<evidence type="ECO:0000256" key="6">
    <source>
        <dbReference type="PROSITE-ProRule" id="PRU00108"/>
    </source>
</evidence>
<dbReference type="CDD" id="cd00086">
    <property type="entry name" value="homeodomain"/>
    <property type="match status" value="1"/>
</dbReference>
<dbReference type="PRINTS" id="PR00031">
    <property type="entry name" value="HTHREPRESSR"/>
</dbReference>
<feature type="region of interest" description="Disordered" evidence="8">
    <location>
        <begin position="178"/>
        <end position="279"/>
    </location>
</feature>
<name>A0A9W2YCI7_BIOGL</name>
<feature type="compositionally biased region" description="Basic residues" evidence="8">
    <location>
        <begin position="104"/>
        <end position="122"/>
    </location>
</feature>
<evidence type="ECO:0000259" key="9">
    <source>
        <dbReference type="PROSITE" id="PS50071"/>
    </source>
</evidence>
<dbReference type="InterPro" id="IPR046327">
    <property type="entry name" value="HXA1/B1/D1"/>
</dbReference>
<dbReference type="GO" id="GO:0005634">
    <property type="term" value="C:nucleus"/>
    <property type="evidence" value="ECO:0007669"/>
    <property type="project" value="UniProtKB-SubCell"/>
</dbReference>
<evidence type="ECO:0000313" key="11">
    <source>
        <dbReference type="RefSeq" id="XP_055860447.1"/>
    </source>
</evidence>
<dbReference type="InterPro" id="IPR000047">
    <property type="entry name" value="HTH_motif"/>
</dbReference>
<dbReference type="PANTHER" id="PTHR45946">
    <property type="entry name" value="HOMEOBOX PROTEIN ROUGH-RELATED"/>
    <property type="match status" value="1"/>
</dbReference>
<keyword evidence="10" id="KW-1185">Reference proteome</keyword>
<dbReference type="SMART" id="SM00389">
    <property type="entry name" value="HOX"/>
    <property type="match status" value="1"/>
</dbReference>
<dbReference type="PROSITE" id="PS50071">
    <property type="entry name" value="HOMEOBOX_2"/>
    <property type="match status" value="1"/>
</dbReference>
<dbReference type="Pfam" id="PF00046">
    <property type="entry name" value="Homeodomain"/>
    <property type="match status" value="1"/>
</dbReference>
<evidence type="ECO:0000256" key="1">
    <source>
        <dbReference type="ARBA" id="ARBA00004123"/>
    </source>
</evidence>
<dbReference type="PANTHER" id="PTHR45946:SF4">
    <property type="entry name" value="HOMEOBOX PROTEIN ROUGH-RELATED"/>
    <property type="match status" value="1"/>
</dbReference>
<protein>
    <submittedName>
        <fullName evidence="11">Homeobox protein Hox-B1a-like</fullName>
    </submittedName>
</protein>